<evidence type="ECO:0000313" key="1">
    <source>
        <dbReference type="EMBL" id="KAJ9106529.1"/>
    </source>
</evidence>
<dbReference type="EMBL" id="JASBWR010000030">
    <property type="protein sequence ID" value="KAJ9106529.1"/>
    <property type="molecule type" value="Genomic_DNA"/>
</dbReference>
<evidence type="ECO:0000313" key="2">
    <source>
        <dbReference type="Proteomes" id="UP001241377"/>
    </source>
</evidence>
<keyword evidence="2" id="KW-1185">Reference proteome</keyword>
<sequence>MDPSLSVRVDGAIGAMTLSPNGRDAVLAGRRGLFIIDLEDPFTTPRWLHHITSWEVADVQWSPHQSKPSWCISTSNQKALLWDLARPSNNAIANVLHQHTRAITDINFHPYDPELLATCSIDTFVLRWDMRTPRKPVAQWAEWRAGATQVKWNHENPWEVASSHDNGFCVWDSRKDALPIVKVQNAHGGKINGLDFTLGVNSFVTCSNDKKVKFWNLSGDPPYAPSVVITADYPIARARPLPFGRERVVGLMPLRGGDNSVHIVNYDTSFHSSIDTGTTQYIQADPAYSFKGHTAPIKDFLWRTRHENYNGFTSSNRWKDYQLVTWGQDYDLKLWPKDDELYTAANYNPTHQRIIGTIAEEEDSPLDQSSKRSLSPLASSPGEEKPNPHQKALLSYDTFCVEPPVSLQDLIKKNNGDKLSALTLFELSKRNLNNTSKSTLATNNLDWISGVRMGHAGHGTNRERDGSPLNLGEEVSIVGHKFPKVRFEKISVSTGDVVLSLVGPVTRKQEDSRPKSISEVSNEAGSEKVDDDNEKTSTVNDAADGGAPASANNTMGGSGGSSVPEGEEELQLVFIRVNIKFPKGYPYLEMASAPSSSWSSSKRAAYTAQHFVSFVIEETHELNKATVDEMVEKLKDISYFYTNKYKKFCLEPCLRFLMGDKVDLDDSNFDIGLNDDEDFVQEVGNEGWADDLINQQPDQSPNDTQLFEEGESSGEDIDEFEDLVPTGRDLENSQESFPGKLTNFDEKAHVVNNKFYDSTPVPKGCGALWSHTGQLVCFFVPKRTDDDESKNFQKFNIFKFADGELSVKNRHHESKGQTIHLEAQSSEEILSSDGELDSEGPIGILDKEADDSSETSDDSFSQDWNDIMEDERRNNARIPGLFQTSLGLGNRYVAEKKSSLKRFTSQGDGSVNKTSLHDSIVTPSAKKSKKSKKSTNIVGIFDFSHLLPDKYELACKYRILGDRPDVLAKYNGDVAASCGYSELAEVWNVLSILLLNASSTNGVMESQFMQSSLSKQRNFYWGNHPFGHSGLIKDIFEYFERRGSIQMLVTMSCVLFERPNYISNYDPGHTPQIAKRRSLSSTPMVRQSPLEGSSVERRMAENGSYMTTPVISTPIPFSDYSSPRHYERSINSSVGSSYRESFSEASTMRRAGQGLNLFDDSKAREDGRKSHHKVDKFDNQNEHINRELEENSEVTIEMCNVDDLDLFETRHSRSLLDSQDCEKIRLYREHYADMLFLWGLPVHRILVLKFSYPDGEVNRSSSSFDIHRLSFGLRNGDRSIPETDQTVNRFISPSGPMGQAGPLAWRQAYDTIKFCQLCSLVVAKWAVVCNICEHTLHADCAASWWAGSEESEGFNECPGGCGCHCLYSWK</sequence>
<name>A0ACC2W5P5_9TREE</name>
<gene>
    <name evidence="1" type="ORF">QFC19_003260</name>
</gene>
<protein>
    <submittedName>
        <fullName evidence="1">Uncharacterized protein</fullName>
    </submittedName>
</protein>
<comment type="caution">
    <text evidence="1">The sequence shown here is derived from an EMBL/GenBank/DDBJ whole genome shotgun (WGS) entry which is preliminary data.</text>
</comment>
<reference evidence="1" key="1">
    <citation type="submission" date="2023-04" db="EMBL/GenBank/DDBJ databases">
        <title>Draft Genome sequencing of Naganishia species isolated from polar environments using Oxford Nanopore Technology.</title>
        <authorList>
            <person name="Leo P."/>
            <person name="Venkateswaran K."/>
        </authorList>
    </citation>
    <scope>NUCLEOTIDE SEQUENCE</scope>
    <source>
        <strain evidence="1">MNA-CCFEE 5261</strain>
    </source>
</reference>
<accession>A0ACC2W5P5</accession>
<proteinExistence type="predicted"/>
<dbReference type="Proteomes" id="UP001241377">
    <property type="component" value="Unassembled WGS sequence"/>
</dbReference>
<organism evidence="1 2">
    <name type="scientific">Naganishia cerealis</name>
    <dbReference type="NCBI Taxonomy" id="610337"/>
    <lineage>
        <taxon>Eukaryota</taxon>
        <taxon>Fungi</taxon>
        <taxon>Dikarya</taxon>
        <taxon>Basidiomycota</taxon>
        <taxon>Agaricomycotina</taxon>
        <taxon>Tremellomycetes</taxon>
        <taxon>Filobasidiales</taxon>
        <taxon>Filobasidiaceae</taxon>
        <taxon>Naganishia</taxon>
    </lineage>
</organism>